<dbReference type="EMBL" id="RYZR01000005">
    <property type="protein sequence ID" value="RUL64442.1"/>
    <property type="molecule type" value="Genomic_DNA"/>
</dbReference>
<reference evidence="2 3" key="1">
    <citation type="submission" date="2018-12" db="EMBL/GenBank/DDBJ databases">
        <title>Dyella dinghuensis sp. nov. DHOA06 and Dyella choica sp. nov. 4M-K27, isolated from forest soil.</title>
        <authorList>
            <person name="Qiu L.-H."/>
            <person name="Gao Z.-H."/>
        </authorList>
    </citation>
    <scope>NUCLEOTIDE SEQUENCE [LARGE SCALE GENOMIC DNA]</scope>
    <source>
        <strain evidence="2 3">DHOA06</strain>
    </source>
</reference>
<evidence type="ECO:0000256" key="1">
    <source>
        <dbReference type="SAM" id="Phobius"/>
    </source>
</evidence>
<evidence type="ECO:0000313" key="2">
    <source>
        <dbReference type="EMBL" id="RUL64442.1"/>
    </source>
</evidence>
<dbReference type="OrthoDB" id="5956355at2"/>
<feature type="transmembrane region" description="Helical" evidence="1">
    <location>
        <begin position="168"/>
        <end position="190"/>
    </location>
</feature>
<dbReference type="RefSeq" id="WP_126673722.1">
    <property type="nucleotide sequence ID" value="NZ_RYZR01000005.1"/>
</dbReference>
<gene>
    <name evidence="2" type="ORF">EKH79_10455</name>
</gene>
<sequence>MSRFSERQYTRRVMVAMALYTAFMLLAWPLVRTMTSLPMKVCLALVPVVPMLYVISLMFRRIRDSDELEQRMHLVGLGAATAVLGTLSLIGGFLSAAGVLKLDGTVLIWVFPVTVICYGFTRWWVSRRYGADAACDDDAAIPRYIWFLLGGCIGLAAAWFSRHSLDDMSEGFLCGAGAGFLGIGLAIGIARWQRRRQSHD</sequence>
<feature type="transmembrane region" description="Helical" evidence="1">
    <location>
        <begin position="37"/>
        <end position="59"/>
    </location>
</feature>
<keyword evidence="1" id="KW-1133">Transmembrane helix</keyword>
<name>A0A3S0PZ93_9GAMM</name>
<feature type="transmembrane region" description="Helical" evidence="1">
    <location>
        <begin position="71"/>
        <end position="94"/>
    </location>
</feature>
<dbReference type="Proteomes" id="UP000267077">
    <property type="component" value="Unassembled WGS sequence"/>
</dbReference>
<keyword evidence="1" id="KW-0472">Membrane</keyword>
<keyword evidence="1" id="KW-0812">Transmembrane</keyword>
<feature type="transmembrane region" description="Helical" evidence="1">
    <location>
        <begin position="12"/>
        <end position="31"/>
    </location>
</feature>
<feature type="transmembrane region" description="Helical" evidence="1">
    <location>
        <begin position="145"/>
        <end position="162"/>
    </location>
</feature>
<keyword evidence="3" id="KW-1185">Reference proteome</keyword>
<evidence type="ECO:0008006" key="4">
    <source>
        <dbReference type="Google" id="ProtNLM"/>
    </source>
</evidence>
<organism evidence="2 3">
    <name type="scientific">Dyella dinghuensis</name>
    <dbReference type="NCBI Taxonomy" id="1920169"/>
    <lineage>
        <taxon>Bacteria</taxon>
        <taxon>Pseudomonadati</taxon>
        <taxon>Pseudomonadota</taxon>
        <taxon>Gammaproteobacteria</taxon>
        <taxon>Lysobacterales</taxon>
        <taxon>Rhodanobacteraceae</taxon>
        <taxon>Dyella</taxon>
    </lineage>
</organism>
<evidence type="ECO:0000313" key="3">
    <source>
        <dbReference type="Proteomes" id="UP000267077"/>
    </source>
</evidence>
<dbReference type="AlphaFoldDB" id="A0A3S0PZ93"/>
<protein>
    <recommendedName>
        <fullName evidence="4">Transmembrane protein</fullName>
    </recommendedName>
</protein>
<feature type="transmembrane region" description="Helical" evidence="1">
    <location>
        <begin position="106"/>
        <end position="125"/>
    </location>
</feature>
<comment type="caution">
    <text evidence="2">The sequence shown here is derived from an EMBL/GenBank/DDBJ whole genome shotgun (WGS) entry which is preliminary data.</text>
</comment>
<accession>A0A3S0PZ93</accession>
<proteinExistence type="predicted"/>